<dbReference type="CDD" id="cd04476">
    <property type="entry name" value="RPA1_DBD_C"/>
    <property type="match status" value="1"/>
</dbReference>
<dbReference type="Pfam" id="PF08646">
    <property type="entry name" value="Rep_fac-A_C"/>
    <property type="match status" value="1"/>
</dbReference>
<evidence type="ECO:0000256" key="4">
    <source>
        <dbReference type="ARBA" id="ARBA00022833"/>
    </source>
</evidence>
<evidence type="ECO:0000256" key="2">
    <source>
        <dbReference type="ARBA" id="ARBA00022723"/>
    </source>
</evidence>
<dbReference type="PANTHER" id="PTHR47165:SF4">
    <property type="entry name" value="OS03G0429900 PROTEIN"/>
    <property type="match status" value="1"/>
</dbReference>
<dbReference type="GO" id="GO:0008270">
    <property type="term" value="F:zinc ion binding"/>
    <property type="evidence" value="ECO:0007669"/>
    <property type="project" value="UniProtKB-KW"/>
</dbReference>
<feature type="domain" description="Replication factor A C-terminal" evidence="8">
    <location>
        <begin position="286"/>
        <end position="419"/>
    </location>
</feature>
<dbReference type="SUPFAM" id="SSF50249">
    <property type="entry name" value="Nucleic acid-binding proteins"/>
    <property type="match status" value="3"/>
</dbReference>
<keyword evidence="4" id="KW-0862">Zinc</keyword>
<feature type="region of interest" description="Disordered" evidence="6">
    <location>
        <begin position="432"/>
        <end position="497"/>
    </location>
</feature>
<dbReference type="Pfam" id="PF02721">
    <property type="entry name" value="DUF223"/>
    <property type="match status" value="1"/>
</dbReference>
<dbReference type="InterPro" id="IPR012340">
    <property type="entry name" value="NA-bd_OB-fold"/>
</dbReference>
<proteinExistence type="inferred from homology"/>
<dbReference type="InterPro" id="IPR013955">
    <property type="entry name" value="Rep_factor-A_C"/>
</dbReference>
<dbReference type="Gene3D" id="2.40.50.140">
    <property type="entry name" value="Nucleic acid-binding proteins"/>
    <property type="match status" value="3"/>
</dbReference>
<comment type="caution">
    <text evidence="9">The sequence shown here is derived from an EMBL/GenBank/DDBJ whole genome shotgun (WGS) entry which is preliminary data.</text>
</comment>
<feature type="compositionally biased region" description="Basic and acidic residues" evidence="6">
    <location>
        <begin position="449"/>
        <end position="475"/>
    </location>
</feature>
<evidence type="ECO:0000256" key="3">
    <source>
        <dbReference type="ARBA" id="ARBA00022771"/>
    </source>
</evidence>
<evidence type="ECO:0000259" key="8">
    <source>
        <dbReference type="Pfam" id="PF08646"/>
    </source>
</evidence>
<dbReference type="AlphaFoldDB" id="A0AAD8MAA5"/>
<evidence type="ECO:0000313" key="10">
    <source>
        <dbReference type="Proteomes" id="UP001237642"/>
    </source>
</evidence>
<keyword evidence="2" id="KW-0479">Metal-binding</keyword>
<dbReference type="GO" id="GO:0003677">
    <property type="term" value="F:DNA binding"/>
    <property type="evidence" value="ECO:0007669"/>
    <property type="project" value="UniProtKB-KW"/>
</dbReference>
<evidence type="ECO:0000256" key="6">
    <source>
        <dbReference type="SAM" id="MobiDB-lite"/>
    </source>
</evidence>
<evidence type="ECO:0000256" key="5">
    <source>
        <dbReference type="ARBA" id="ARBA00023125"/>
    </source>
</evidence>
<feature type="domain" description="Replication protein A 70 kDa DNA-binding subunit B/D first OB fold" evidence="7">
    <location>
        <begin position="4"/>
        <end position="107"/>
    </location>
</feature>
<dbReference type="EMBL" id="JAUIZM010000009">
    <property type="protein sequence ID" value="KAK1365357.1"/>
    <property type="molecule type" value="Genomic_DNA"/>
</dbReference>
<reference evidence="9" key="2">
    <citation type="submission" date="2023-05" db="EMBL/GenBank/DDBJ databases">
        <authorList>
            <person name="Schelkunov M.I."/>
        </authorList>
    </citation>
    <scope>NUCLEOTIDE SEQUENCE</scope>
    <source>
        <strain evidence="9">Hsosn_3</strain>
        <tissue evidence="9">Leaf</tissue>
    </source>
</reference>
<dbReference type="CDD" id="cd04480">
    <property type="entry name" value="RPA1_DBD_A_like"/>
    <property type="match status" value="1"/>
</dbReference>
<evidence type="ECO:0000256" key="1">
    <source>
        <dbReference type="ARBA" id="ARBA00005690"/>
    </source>
</evidence>
<keyword evidence="10" id="KW-1185">Reference proteome</keyword>
<dbReference type="InterPro" id="IPR047192">
    <property type="entry name" value="Euk_RPA1_DBD_C"/>
</dbReference>
<protein>
    <submittedName>
        <fullName evidence="9">Uncharacterized protein</fullName>
    </submittedName>
</protein>
<gene>
    <name evidence="9" type="ORF">POM88_040918</name>
</gene>
<comment type="similarity">
    <text evidence="1">Belongs to the replication factor A protein 1 family.</text>
</comment>
<name>A0AAD8MAA5_9APIA</name>
<keyword evidence="5" id="KW-0238">DNA-binding</keyword>
<dbReference type="Proteomes" id="UP001237642">
    <property type="component" value="Unassembled WGS sequence"/>
</dbReference>
<dbReference type="PANTHER" id="PTHR47165">
    <property type="entry name" value="OS03G0429900 PROTEIN"/>
    <property type="match status" value="1"/>
</dbReference>
<evidence type="ECO:0000259" key="7">
    <source>
        <dbReference type="Pfam" id="PF02721"/>
    </source>
</evidence>
<evidence type="ECO:0000313" key="9">
    <source>
        <dbReference type="EMBL" id="KAK1365357.1"/>
    </source>
</evidence>
<dbReference type="CDD" id="cd04481">
    <property type="entry name" value="RPA1_DBD_B_like"/>
    <property type="match status" value="1"/>
</dbReference>
<organism evidence="9 10">
    <name type="scientific">Heracleum sosnowskyi</name>
    <dbReference type="NCBI Taxonomy" id="360622"/>
    <lineage>
        <taxon>Eukaryota</taxon>
        <taxon>Viridiplantae</taxon>
        <taxon>Streptophyta</taxon>
        <taxon>Embryophyta</taxon>
        <taxon>Tracheophyta</taxon>
        <taxon>Spermatophyta</taxon>
        <taxon>Magnoliopsida</taxon>
        <taxon>eudicotyledons</taxon>
        <taxon>Gunneridae</taxon>
        <taxon>Pentapetalae</taxon>
        <taxon>asterids</taxon>
        <taxon>campanulids</taxon>
        <taxon>Apiales</taxon>
        <taxon>Apiaceae</taxon>
        <taxon>Apioideae</taxon>
        <taxon>apioid superclade</taxon>
        <taxon>Tordylieae</taxon>
        <taxon>Tordyliinae</taxon>
        <taxon>Heracleum</taxon>
    </lineage>
</organism>
<keyword evidence="3" id="KW-0863">Zinc-finger</keyword>
<accession>A0AAD8MAA5</accession>
<sequence>METYMLVKELSTGNTNGYIKVRVIREWEVKNAESSHVMFKNYILVDEEGTQIQATPLQSSLIKLFTTKLVLGKVHMISNYNVTHAANKYRSVPGEYLIKFHRSTKVDPINDIPKIPRYKFQMTKFEEARRKIGEIKNLMDIGGKLIKTTGLQTTDKDKKIVDLLLENERDDTIKITLWEDQAREFLQLEHEYRKANVFVIVTSTSPKLVQGEPVLWSTYSTKFYFNIDHPDLVELRGNCKLDENRIPEIVQTLDTQKNDATEKIEKVKIEKLFDAQLPPGESFIKFTTEATVVGVDPSKKWYYTGCSKCNNGFKDAQICSKCKEITTLIPLFRVTVEVRDSNSQTTFVLFEKHVQKLINVSAQHILTNDKNANTYVVPAVLNNILGKTCVFKLILDKGNTEKKYENYTVTDVQEIAVQDSNAAASEIVTIHEISHQEGEPTTSQGQNKRKLEEKYLEDGLPDSKETCEIATKLEKSATNNTANTDTGDQNKRQKTQH</sequence>
<dbReference type="InterPro" id="IPR003871">
    <property type="entry name" value="RFA1B/D_OB_1st"/>
</dbReference>
<reference evidence="9" key="1">
    <citation type="submission" date="2023-02" db="EMBL/GenBank/DDBJ databases">
        <title>Genome of toxic invasive species Heracleum sosnowskyi carries increased number of genes despite the absence of recent whole-genome duplications.</title>
        <authorList>
            <person name="Schelkunov M."/>
            <person name="Shtratnikova V."/>
            <person name="Makarenko M."/>
            <person name="Klepikova A."/>
            <person name="Omelchenko D."/>
            <person name="Novikova G."/>
            <person name="Obukhova E."/>
            <person name="Bogdanov V."/>
            <person name="Penin A."/>
            <person name="Logacheva M."/>
        </authorList>
    </citation>
    <scope>NUCLEOTIDE SEQUENCE</scope>
    <source>
        <strain evidence="9">Hsosn_3</strain>
        <tissue evidence="9">Leaf</tissue>
    </source>
</reference>